<dbReference type="Proteomes" id="UP000004949">
    <property type="component" value="Unassembled WGS sequence"/>
</dbReference>
<name>G6XH16_9PROT</name>
<protein>
    <submittedName>
        <fullName evidence="1">Uncharacterized protein</fullName>
    </submittedName>
</protein>
<organism evidence="1 2">
    <name type="scientific">Gluconobacter morbifer G707</name>
    <dbReference type="NCBI Taxonomy" id="1088869"/>
    <lineage>
        <taxon>Bacteria</taxon>
        <taxon>Pseudomonadati</taxon>
        <taxon>Pseudomonadota</taxon>
        <taxon>Alphaproteobacteria</taxon>
        <taxon>Acetobacterales</taxon>
        <taxon>Acetobacteraceae</taxon>
        <taxon>Gluconobacter</taxon>
    </lineage>
</organism>
<keyword evidence="2" id="KW-1185">Reference proteome</keyword>
<proteinExistence type="predicted"/>
<sequence length="37" mass="4315">MRGNFTLCHQTDGTNNQISLHIRQLTIFSEKYLDTAF</sequence>
<evidence type="ECO:0000313" key="1">
    <source>
        <dbReference type="EMBL" id="EHH69474.1"/>
    </source>
</evidence>
<dbReference type="EMBL" id="AGQV01000001">
    <property type="protein sequence ID" value="EHH69474.1"/>
    <property type="molecule type" value="Genomic_DNA"/>
</dbReference>
<gene>
    <name evidence="1" type="ORF">GMO_07810</name>
</gene>
<reference evidence="1 2" key="1">
    <citation type="submission" date="2011-10" db="EMBL/GenBank/DDBJ databases">
        <title>Genome sequence of Gluconobacter morbifer G707, isolated from Drosophila gut.</title>
        <authorList>
            <person name="Lee W.-J."/>
            <person name="Kim E.-K."/>
        </authorList>
    </citation>
    <scope>NUCLEOTIDE SEQUENCE [LARGE SCALE GENOMIC DNA]</scope>
    <source>
        <strain evidence="1 2">G707</strain>
    </source>
</reference>
<evidence type="ECO:0000313" key="2">
    <source>
        <dbReference type="Proteomes" id="UP000004949"/>
    </source>
</evidence>
<accession>G6XH16</accession>
<dbReference type="PATRIC" id="fig|1088869.3.peg.787"/>
<comment type="caution">
    <text evidence="1">The sequence shown here is derived from an EMBL/GenBank/DDBJ whole genome shotgun (WGS) entry which is preliminary data.</text>
</comment>
<dbReference type="AlphaFoldDB" id="G6XH16"/>